<comment type="cofactor">
    <cofactor evidence="13">
        <name>Mg(2+)</name>
        <dbReference type="ChEBI" id="CHEBI:18420"/>
    </cofactor>
    <text evidence="13">Binds 2 magnesium ions per tetramer.</text>
</comment>
<comment type="subunit">
    <text evidence="3 13">Tetramer of two alpha and two beta subunits.</text>
</comment>
<proteinExistence type="inferred from homology"/>
<keyword evidence="9 13" id="KW-0460">Magnesium</keyword>
<dbReference type="AlphaFoldDB" id="A0A6M4H0T4"/>
<dbReference type="FunFam" id="3.30.930.10:FF:000003">
    <property type="entry name" value="Phenylalanine--tRNA ligase alpha subunit"/>
    <property type="match status" value="1"/>
</dbReference>
<dbReference type="SUPFAM" id="SSF46589">
    <property type="entry name" value="tRNA-binding arm"/>
    <property type="match status" value="1"/>
</dbReference>
<evidence type="ECO:0000313" key="16">
    <source>
        <dbReference type="Proteomes" id="UP000501534"/>
    </source>
</evidence>
<sequence length="336" mass="37700">MFDESWRKQVLEEAVRDVAGAGSEPDLANVKAKYLGKEGRVTEGMKAMGKLSPEEKKAQGQMLNGMKVGIEQAIAGKLESLKNTELESRLAAEAVDVTLPGRRQSSGGLHPITRAQEHVEALFASMGFAVADGPEIEDDELNFTALRMFPNHPSRSMQDTFYVEGSSRVLRTHTSPVQIRYMKSHTPPIRIICPGRVYRVDHDATHSPMFHQVEGLWVDEGISLADLKGTITQFCRAFFERDDIGVRFRPSYFPFVEPGVEIDMEWENKGGEIKYLEIAGAGVVHPDVLRNVGIDPEKYSGFAFGMGLDRLAMLKYGVNDLRLFFENDLKFLRQFR</sequence>
<evidence type="ECO:0000259" key="14">
    <source>
        <dbReference type="PROSITE" id="PS50862"/>
    </source>
</evidence>
<comment type="similarity">
    <text evidence="2 13">Belongs to the class-II aminoacyl-tRNA synthetase family. Phe-tRNA synthetase alpha subunit type 1 subfamily.</text>
</comment>
<dbReference type="InterPro" id="IPR010978">
    <property type="entry name" value="tRNA-bd_arm"/>
</dbReference>
<keyword evidence="4 13" id="KW-0963">Cytoplasm</keyword>
<keyword evidence="11 13" id="KW-0030">Aminoacyl-tRNA synthetase</keyword>
<reference evidence="15 16" key="1">
    <citation type="submission" date="2020-04" db="EMBL/GenBank/DDBJ databases">
        <title>Usitatibacter rugosus gen. nov., sp. nov. and Usitatibacter palustris sp. nov., novel members of Usitatibacteraceae fam. nov. within the order Nitrosomonadales isolated from soil.</title>
        <authorList>
            <person name="Huber K.J."/>
            <person name="Neumann-Schaal M."/>
            <person name="Geppert A."/>
            <person name="Luckner M."/>
            <person name="Wanner G."/>
            <person name="Overmann J."/>
        </authorList>
    </citation>
    <scope>NUCLEOTIDE SEQUENCE [LARGE SCALE GENOMIC DNA]</scope>
    <source>
        <strain evidence="15 16">0125_3</strain>
    </source>
</reference>
<evidence type="ECO:0000256" key="8">
    <source>
        <dbReference type="ARBA" id="ARBA00022840"/>
    </source>
</evidence>
<evidence type="ECO:0000256" key="2">
    <source>
        <dbReference type="ARBA" id="ARBA00010207"/>
    </source>
</evidence>
<dbReference type="SUPFAM" id="SSF55681">
    <property type="entry name" value="Class II aaRS and biotin synthetases"/>
    <property type="match status" value="1"/>
</dbReference>
<evidence type="ECO:0000256" key="7">
    <source>
        <dbReference type="ARBA" id="ARBA00022741"/>
    </source>
</evidence>
<evidence type="ECO:0000256" key="13">
    <source>
        <dbReference type="HAMAP-Rule" id="MF_00281"/>
    </source>
</evidence>
<dbReference type="InterPro" id="IPR004188">
    <property type="entry name" value="Phe-tRNA_ligase_II_N"/>
</dbReference>
<evidence type="ECO:0000256" key="3">
    <source>
        <dbReference type="ARBA" id="ARBA00011209"/>
    </source>
</evidence>
<dbReference type="Pfam" id="PF01409">
    <property type="entry name" value="tRNA-synt_2d"/>
    <property type="match status" value="1"/>
</dbReference>
<dbReference type="InterPro" id="IPR004529">
    <property type="entry name" value="Phe-tRNA-synth_IIc_asu"/>
</dbReference>
<dbReference type="HAMAP" id="MF_00281">
    <property type="entry name" value="Phe_tRNA_synth_alpha1"/>
    <property type="match status" value="1"/>
</dbReference>
<dbReference type="InterPro" id="IPR006195">
    <property type="entry name" value="aa-tRNA-synth_II"/>
</dbReference>
<evidence type="ECO:0000256" key="6">
    <source>
        <dbReference type="ARBA" id="ARBA00022723"/>
    </source>
</evidence>
<dbReference type="PROSITE" id="PS50862">
    <property type="entry name" value="AA_TRNA_LIGASE_II"/>
    <property type="match status" value="1"/>
</dbReference>
<evidence type="ECO:0000256" key="10">
    <source>
        <dbReference type="ARBA" id="ARBA00022917"/>
    </source>
</evidence>
<keyword evidence="16" id="KW-1185">Reference proteome</keyword>
<dbReference type="GO" id="GO:0004826">
    <property type="term" value="F:phenylalanine-tRNA ligase activity"/>
    <property type="evidence" value="ECO:0007669"/>
    <property type="project" value="UniProtKB-UniRule"/>
</dbReference>
<keyword evidence="10 13" id="KW-0648">Protein biosynthesis</keyword>
<dbReference type="InterPro" id="IPR002319">
    <property type="entry name" value="Phenylalanyl-tRNA_Synthase"/>
</dbReference>
<feature type="binding site" evidence="13">
    <location>
        <position position="257"/>
    </location>
    <ligand>
        <name>Mg(2+)</name>
        <dbReference type="ChEBI" id="CHEBI:18420"/>
        <note>shared with beta subunit</note>
    </ligand>
</feature>
<keyword evidence="8 13" id="KW-0067">ATP-binding</keyword>
<dbReference type="GO" id="GO:0000049">
    <property type="term" value="F:tRNA binding"/>
    <property type="evidence" value="ECO:0007669"/>
    <property type="project" value="InterPro"/>
</dbReference>
<organism evidence="15 16">
    <name type="scientific">Usitatibacter rugosus</name>
    <dbReference type="NCBI Taxonomy" id="2732067"/>
    <lineage>
        <taxon>Bacteria</taxon>
        <taxon>Pseudomonadati</taxon>
        <taxon>Pseudomonadota</taxon>
        <taxon>Betaproteobacteria</taxon>
        <taxon>Nitrosomonadales</taxon>
        <taxon>Usitatibacteraceae</taxon>
        <taxon>Usitatibacter</taxon>
    </lineage>
</organism>
<accession>A0A6M4H0T4</accession>
<comment type="catalytic activity">
    <reaction evidence="12 13">
        <text>tRNA(Phe) + L-phenylalanine + ATP = L-phenylalanyl-tRNA(Phe) + AMP + diphosphate + H(+)</text>
        <dbReference type="Rhea" id="RHEA:19413"/>
        <dbReference type="Rhea" id="RHEA-COMP:9668"/>
        <dbReference type="Rhea" id="RHEA-COMP:9699"/>
        <dbReference type="ChEBI" id="CHEBI:15378"/>
        <dbReference type="ChEBI" id="CHEBI:30616"/>
        <dbReference type="ChEBI" id="CHEBI:33019"/>
        <dbReference type="ChEBI" id="CHEBI:58095"/>
        <dbReference type="ChEBI" id="CHEBI:78442"/>
        <dbReference type="ChEBI" id="CHEBI:78531"/>
        <dbReference type="ChEBI" id="CHEBI:456215"/>
        <dbReference type="EC" id="6.1.1.20"/>
    </reaction>
</comment>
<evidence type="ECO:0000256" key="12">
    <source>
        <dbReference type="ARBA" id="ARBA00049255"/>
    </source>
</evidence>
<dbReference type="EMBL" id="CP053069">
    <property type="protein sequence ID" value="QJR11417.1"/>
    <property type="molecule type" value="Genomic_DNA"/>
</dbReference>
<dbReference type="PANTHER" id="PTHR11538">
    <property type="entry name" value="PHENYLALANYL-TRNA SYNTHETASE"/>
    <property type="match status" value="1"/>
</dbReference>
<evidence type="ECO:0000256" key="9">
    <source>
        <dbReference type="ARBA" id="ARBA00022842"/>
    </source>
</evidence>
<dbReference type="Proteomes" id="UP000501534">
    <property type="component" value="Chromosome"/>
</dbReference>
<evidence type="ECO:0000256" key="1">
    <source>
        <dbReference type="ARBA" id="ARBA00004496"/>
    </source>
</evidence>
<evidence type="ECO:0000313" key="15">
    <source>
        <dbReference type="EMBL" id="QJR11417.1"/>
    </source>
</evidence>
<dbReference type="GO" id="GO:0000287">
    <property type="term" value="F:magnesium ion binding"/>
    <property type="evidence" value="ECO:0007669"/>
    <property type="project" value="UniProtKB-UniRule"/>
</dbReference>
<feature type="domain" description="Aminoacyl-transfer RNA synthetases class-II family profile" evidence="14">
    <location>
        <begin position="122"/>
        <end position="314"/>
    </location>
</feature>
<dbReference type="GO" id="GO:0005524">
    <property type="term" value="F:ATP binding"/>
    <property type="evidence" value="ECO:0007669"/>
    <property type="project" value="UniProtKB-UniRule"/>
</dbReference>
<dbReference type="NCBIfam" id="TIGR00468">
    <property type="entry name" value="pheS"/>
    <property type="match status" value="1"/>
</dbReference>
<comment type="subcellular location">
    <subcellularLocation>
        <location evidence="1 13">Cytoplasm</location>
    </subcellularLocation>
</comment>
<dbReference type="EC" id="6.1.1.20" evidence="13"/>
<dbReference type="InterPro" id="IPR022911">
    <property type="entry name" value="Phe_tRNA_ligase_alpha1_bac"/>
</dbReference>
<dbReference type="PANTHER" id="PTHR11538:SF41">
    <property type="entry name" value="PHENYLALANINE--TRNA LIGASE, MITOCHONDRIAL"/>
    <property type="match status" value="1"/>
</dbReference>
<dbReference type="GO" id="GO:0006432">
    <property type="term" value="P:phenylalanyl-tRNA aminoacylation"/>
    <property type="evidence" value="ECO:0007669"/>
    <property type="project" value="UniProtKB-UniRule"/>
</dbReference>
<dbReference type="RefSeq" id="WP_171092743.1">
    <property type="nucleotide sequence ID" value="NZ_CP053069.1"/>
</dbReference>
<evidence type="ECO:0000256" key="11">
    <source>
        <dbReference type="ARBA" id="ARBA00023146"/>
    </source>
</evidence>
<dbReference type="GO" id="GO:0005737">
    <property type="term" value="C:cytoplasm"/>
    <property type="evidence" value="ECO:0007669"/>
    <property type="project" value="UniProtKB-SubCell"/>
</dbReference>
<dbReference type="CDD" id="cd00496">
    <property type="entry name" value="PheRS_alpha_core"/>
    <property type="match status" value="1"/>
</dbReference>
<keyword evidence="7 13" id="KW-0547">Nucleotide-binding</keyword>
<keyword evidence="5 13" id="KW-0436">Ligase</keyword>
<gene>
    <name evidence="13 15" type="primary">pheS</name>
    <name evidence="15" type="ORF">DSM104443_02493</name>
</gene>
<evidence type="ECO:0000256" key="4">
    <source>
        <dbReference type="ARBA" id="ARBA00022490"/>
    </source>
</evidence>
<dbReference type="InterPro" id="IPR045864">
    <property type="entry name" value="aa-tRNA-synth_II/BPL/LPL"/>
</dbReference>
<dbReference type="Pfam" id="PF02912">
    <property type="entry name" value="Phe_tRNA-synt_N"/>
    <property type="match status" value="1"/>
</dbReference>
<dbReference type="Gene3D" id="3.30.930.10">
    <property type="entry name" value="Bira Bifunctional Protein, Domain 2"/>
    <property type="match status" value="1"/>
</dbReference>
<evidence type="ECO:0000256" key="5">
    <source>
        <dbReference type="ARBA" id="ARBA00022598"/>
    </source>
</evidence>
<dbReference type="KEGG" id="uru:DSM104443_02493"/>
<protein>
    <recommendedName>
        <fullName evidence="13">Phenylalanine--tRNA ligase alpha subunit</fullName>
        <ecNumber evidence="13">6.1.1.20</ecNumber>
    </recommendedName>
    <alternativeName>
        <fullName evidence="13">Phenylalanyl-tRNA synthetase alpha subunit</fullName>
        <shortName evidence="13">PheRS</shortName>
    </alternativeName>
</protein>
<keyword evidence="6 13" id="KW-0479">Metal-binding</keyword>
<name>A0A6M4H0T4_9PROT</name>